<keyword evidence="1" id="KW-1133">Transmembrane helix</keyword>
<reference evidence="3 4" key="1">
    <citation type="journal article" date="2020" name="Harmful Algae">
        <title>Molecular and morphological characterization of a novel dihydroanatoxin-a producing Microcoleus species (cyanobacteria) from the Russian River, California, USA.</title>
        <authorList>
            <person name="Conklin K.Y."/>
            <person name="Stancheva R."/>
            <person name="Otten T.G."/>
            <person name="Fadness R."/>
            <person name="Boyer G.L."/>
            <person name="Read B."/>
            <person name="Zhang X."/>
            <person name="Sheath R.G."/>
        </authorList>
    </citation>
    <scope>NUCLEOTIDE SEQUENCE [LARGE SCALE GENOMIC DNA]</scope>
    <source>
        <strain evidence="3 4">PTRS2</strain>
    </source>
</reference>
<keyword evidence="4" id="KW-1185">Reference proteome</keyword>
<dbReference type="SUPFAM" id="SSF53448">
    <property type="entry name" value="Nucleotide-diphospho-sugar transferases"/>
    <property type="match status" value="1"/>
</dbReference>
<keyword evidence="1" id="KW-0812">Transmembrane</keyword>
<dbReference type="PANTHER" id="PTHR43685">
    <property type="entry name" value="GLYCOSYLTRANSFERASE"/>
    <property type="match status" value="1"/>
</dbReference>
<dbReference type="RefSeq" id="WP_340524083.1">
    <property type="nucleotide sequence ID" value="NZ_JBBLXS010000088.1"/>
</dbReference>
<evidence type="ECO:0000256" key="1">
    <source>
        <dbReference type="SAM" id="Phobius"/>
    </source>
</evidence>
<dbReference type="Proteomes" id="UP001384579">
    <property type="component" value="Unassembled WGS sequence"/>
</dbReference>
<evidence type="ECO:0000259" key="2">
    <source>
        <dbReference type="Pfam" id="PF00535"/>
    </source>
</evidence>
<feature type="transmembrane region" description="Helical" evidence="1">
    <location>
        <begin position="268"/>
        <end position="287"/>
    </location>
</feature>
<proteinExistence type="predicted"/>
<protein>
    <submittedName>
        <fullName evidence="3">Glycosyltransferase</fullName>
        <ecNumber evidence="3">2.4.-.-</ecNumber>
    </submittedName>
</protein>
<evidence type="ECO:0000313" key="4">
    <source>
        <dbReference type="Proteomes" id="UP001384579"/>
    </source>
</evidence>
<feature type="domain" description="Glycosyltransferase 2-like" evidence="2">
    <location>
        <begin position="9"/>
        <end position="172"/>
    </location>
</feature>
<dbReference type="InterPro" id="IPR050834">
    <property type="entry name" value="Glycosyltransf_2"/>
</dbReference>
<dbReference type="EMBL" id="JBBLXS010000088">
    <property type="protein sequence ID" value="MEK0185015.1"/>
    <property type="molecule type" value="Genomic_DNA"/>
</dbReference>
<comment type="caution">
    <text evidence="3">The sequence shown here is derived from an EMBL/GenBank/DDBJ whole genome shotgun (WGS) entry which is preliminary data.</text>
</comment>
<dbReference type="InterPro" id="IPR029044">
    <property type="entry name" value="Nucleotide-diphossugar_trans"/>
</dbReference>
<dbReference type="Pfam" id="PF00535">
    <property type="entry name" value="Glycos_transf_2"/>
    <property type="match status" value="1"/>
</dbReference>
<gene>
    <name evidence="3" type="ORF">WMG39_09095</name>
</gene>
<name>A0ABU8YKX8_9CYAN</name>
<dbReference type="Gene3D" id="3.90.550.10">
    <property type="entry name" value="Spore Coat Polysaccharide Biosynthesis Protein SpsA, Chain A"/>
    <property type="match status" value="1"/>
</dbReference>
<keyword evidence="1" id="KW-0472">Membrane</keyword>
<dbReference type="PANTHER" id="PTHR43685:SF3">
    <property type="entry name" value="SLR2126 PROTEIN"/>
    <property type="match status" value="1"/>
</dbReference>
<keyword evidence="3" id="KW-0328">Glycosyltransferase</keyword>
<dbReference type="GO" id="GO:0016757">
    <property type="term" value="F:glycosyltransferase activity"/>
    <property type="evidence" value="ECO:0007669"/>
    <property type="project" value="UniProtKB-KW"/>
</dbReference>
<dbReference type="EC" id="2.4.-.-" evidence="3"/>
<organism evidence="3 4">
    <name type="scientific">Microcoleus anatoxicus PTRS2</name>
    <dbReference type="NCBI Taxonomy" id="2705321"/>
    <lineage>
        <taxon>Bacteria</taxon>
        <taxon>Bacillati</taxon>
        <taxon>Cyanobacteriota</taxon>
        <taxon>Cyanophyceae</taxon>
        <taxon>Oscillatoriophycideae</taxon>
        <taxon>Oscillatoriales</taxon>
        <taxon>Microcoleaceae</taxon>
        <taxon>Microcoleus</taxon>
        <taxon>Microcoleus anatoxicus</taxon>
    </lineage>
</organism>
<keyword evidence="3" id="KW-0808">Transferase</keyword>
<evidence type="ECO:0000313" key="3">
    <source>
        <dbReference type="EMBL" id="MEK0185015.1"/>
    </source>
</evidence>
<sequence length="299" mass="33810">MNLEPILFSIIVPTYARPEKLTTCLQYFAKLEYPRDRFQVIVVNDSTEISLVSTVAPFQDNLNLILLTQRNSGPAIARNTGSRAATGKFLVFTDDDCTVASNWLQSLETRFTQTPNCLIGGRIINALPDNIYSTASQQLIDYLYSYYNAIPDRAKYFTSNNFALPAESFQKIGGFGTSFSFAGEDREFCHRWLNSGYNAIYAPEVIVYHAHKLTLHQFWQQQFNYGKGAFLFQQVTAQTATKGKLQNPSFYLNLLAYPWRHTTGIQKLLIAGLFFLSQVAIVAGLLWEKKAYEARKLGG</sequence>
<dbReference type="InterPro" id="IPR001173">
    <property type="entry name" value="Glyco_trans_2-like"/>
</dbReference>
<accession>A0ABU8YKX8</accession>